<keyword evidence="3" id="KW-1185">Reference proteome</keyword>
<keyword evidence="1" id="KW-0472">Membrane</keyword>
<dbReference type="WBParaSite" id="NBR_0000404901-mRNA-1">
    <property type="protein sequence ID" value="NBR_0000404901-mRNA-1"/>
    <property type="gene ID" value="NBR_0000404901"/>
</dbReference>
<dbReference type="PROSITE" id="PS51257">
    <property type="entry name" value="PROKAR_LIPOPROTEIN"/>
    <property type="match status" value="1"/>
</dbReference>
<evidence type="ECO:0000313" key="2">
    <source>
        <dbReference type="EMBL" id="VDL67639.1"/>
    </source>
</evidence>
<keyword evidence="1" id="KW-0812">Transmembrane</keyword>
<feature type="transmembrane region" description="Helical" evidence="1">
    <location>
        <begin position="45"/>
        <end position="72"/>
    </location>
</feature>
<dbReference type="AlphaFoldDB" id="A0A0N4XNE7"/>
<name>A0A0N4XNE7_NIPBR</name>
<proteinExistence type="predicted"/>
<accession>A0A0N4XNE7</accession>
<feature type="transmembrane region" description="Helical" evidence="1">
    <location>
        <begin position="12"/>
        <end position="33"/>
    </location>
</feature>
<reference evidence="4" key="1">
    <citation type="submission" date="2017-02" db="UniProtKB">
        <authorList>
            <consortium name="WormBaseParasite"/>
        </authorList>
    </citation>
    <scope>IDENTIFICATION</scope>
</reference>
<dbReference type="STRING" id="27835.A0A0N4XNE7"/>
<protein>
    <submittedName>
        <fullName evidence="4">MAS protein</fullName>
    </submittedName>
</protein>
<evidence type="ECO:0000256" key="1">
    <source>
        <dbReference type="SAM" id="Phobius"/>
    </source>
</evidence>
<dbReference type="EMBL" id="UYSL01006936">
    <property type="protein sequence ID" value="VDL67639.1"/>
    <property type="molecule type" value="Genomic_DNA"/>
</dbReference>
<reference evidence="2 3" key="2">
    <citation type="submission" date="2018-11" db="EMBL/GenBank/DDBJ databases">
        <authorList>
            <consortium name="Pathogen Informatics"/>
        </authorList>
    </citation>
    <scope>NUCLEOTIDE SEQUENCE [LARGE SCALE GENOMIC DNA]</scope>
</reference>
<organism evidence="4">
    <name type="scientific">Nippostrongylus brasiliensis</name>
    <name type="common">Rat hookworm</name>
    <dbReference type="NCBI Taxonomy" id="27835"/>
    <lineage>
        <taxon>Eukaryota</taxon>
        <taxon>Metazoa</taxon>
        <taxon>Ecdysozoa</taxon>
        <taxon>Nematoda</taxon>
        <taxon>Chromadorea</taxon>
        <taxon>Rhabditida</taxon>
        <taxon>Rhabditina</taxon>
        <taxon>Rhabditomorpha</taxon>
        <taxon>Strongyloidea</taxon>
        <taxon>Heligmosomidae</taxon>
        <taxon>Nippostrongylus</taxon>
    </lineage>
</organism>
<evidence type="ECO:0000313" key="4">
    <source>
        <dbReference type="WBParaSite" id="NBR_0000404901-mRNA-1"/>
    </source>
</evidence>
<dbReference type="Proteomes" id="UP000271162">
    <property type="component" value="Unassembled WGS sequence"/>
</dbReference>
<gene>
    <name evidence="2" type="ORF">NBR_LOCUS4050</name>
</gene>
<sequence>MLSERPAKQSNLSMCLLMGVVLPGVISCGTYALTTQCSMDPHFWLFWAIVLPIALMLLLCFYASATALLLSLNKQFDVVVVKIHLRRALCQHFLLCSLTLLHTLVAVISPLFSISNPLKVGDYFTAK</sequence>
<keyword evidence="1" id="KW-1133">Transmembrane helix</keyword>
<feature type="transmembrane region" description="Helical" evidence="1">
    <location>
        <begin position="93"/>
        <end position="114"/>
    </location>
</feature>
<evidence type="ECO:0000313" key="3">
    <source>
        <dbReference type="Proteomes" id="UP000271162"/>
    </source>
</evidence>